<sequence>MPTVVQLDLLNRKIGKILSHLLIQIETGLIQADKITARPRFGFAAPNIQMYRTRCNLHLRAQSDVRPGVLIQSRPRVPNSLQNRFAFDRTLPPAILQGPMPCFGWGGCWRSDRRGGCRWYCGFVFTANQGKSKKRGKKAGDSSDSRIIFTHHTQTACLHTIPPALFAVRFCTGSIYSCRYGFVNAQLLPFSSNSFKLPIYLPLVKQSTKRHEPNLTLRSPQ</sequence>
<evidence type="ECO:0000313" key="1">
    <source>
        <dbReference type="EMBL" id="MPM15624.1"/>
    </source>
</evidence>
<name>A0A644XNG9_9ZZZZ</name>
<gene>
    <name evidence="1" type="ORF">SDC9_61995</name>
</gene>
<dbReference type="AlphaFoldDB" id="A0A644XNG9"/>
<proteinExistence type="predicted"/>
<organism evidence="1">
    <name type="scientific">bioreactor metagenome</name>
    <dbReference type="NCBI Taxonomy" id="1076179"/>
    <lineage>
        <taxon>unclassified sequences</taxon>
        <taxon>metagenomes</taxon>
        <taxon>ecological metagenomes</taxon>
    </lineage>
</organism>
<reference evidence="1" key="1">
    <citation type="submission" date="2019-08" db="EMBL/GenBank/DDBJ databases">
        <authorList>
            <person name="Kucharzyk K."/>
            <person name="Murdoch R.W."/>
            <person name="Higgins S."/>
            <person name="Loffler F."/>
        </authorList>
    </citation>
    <scope>NUCLEOTIDE SEQUENCE</scope>
</reference>
<accession>A0A644XNG9</accession>
<protein>
    <submittedName>
        <fullName evidence="1">Uncharacterized protein</fullName>
    </submittedName>
</protein>
<comment type="caution">
    <text evidence="1">The sequence shown here is derived from an EMBL/GenBank/DDBJ whole genome shotgun (WGS) entry which is preliminary data.</text>
</comment>
<dbReference type="EMBL" id="VSSQ01002473">
    <property type="protein sequence ID" value="MPM15624.1"/>
    <property type="molecule type" value="Genomic_DNA"/>
</dbReference>